<keyword evidence="7" id="KW-1185">Reference proteome</keyword>
<evidence type="ECO:0000313" key="6">
    <source>
        <dbReference type="EMBL" id="CAH1774887.1"/>
    </source>
</evidence>
<dbReference type="Pfam" id="PF02932">
    <property type="entry name" value="Neur_chan_memb"/>
    <property type="match status" value="1"/>
</dbReference>
<keyword evidence="5" id="KW-0407">Ion channel</keyword>
<dbReference type="SUPFAM" id="SSF63712">
    <property type="entry name" value="Nicotinic receptor ligand binding domain-like"/>
    <property type="match status" value="1"/>
</dbReference>
<organism evidence="6 7">
    <name type="scientific">Owenia fusiformis</name>
    <name type="common">Polychaete worm</name>
    <dbReference type="NCBI Taxonomy" id="6347"/>
    <lineage>
        <taxon>Eukaryota</taxon>
        <taxon>Metazoa</taxon>
        <taxon>Spiralia</taxon>
        <taxon>Lophotrochozoa</taxon>
        <taxon>Annelida</taxon>
        <taxon>Polychaeta</taxon>
        <taxon>Sedentaria</taxon>
        <taxon>Canalipalpata</taxon>
        <taxon>Sabellida</taxon>
        <taxon>Oweniida</taxon>
        <taxon>Oweniidae</taxon>
        <taxon>Owenia</taxon>
    </lineage>
</organism>
<name>A0A8J1XQ72_OWEFU</name>
<dbReference type="Gene3D" id="1.20.58.390">
    <property type="entry name" value="Neurotransmitter-gated ion-channel transmembrane domain"/>
    <property type="match status" value="2"/>
</dbReference>
<evidence type="ECO:0000256" key="3">
    <source>
        <dbReference type="ARBA" id="ARBA00022989"/>
    </source>
</evidence>
<reference evidence="6" key="1">
    <citation type="submission" date="2022-03" db="EMBL/GenBank/DDBJ databases">
        <authorList>
            <person name="Martin C."/>
        </authorList>
    </citation>
    <scope>NUCLEOTIDE SEQUENCE</scope>
</reference>
<keyword evidence="5" id="KW-0813">Transport</keyword>
<dbReference type="InterPro" id="IPR036719">
    <property type="entry name" value="Neuro-gated_channel_TM_sf"/>
</dbReference>
<dbReference type="Proteomes" id="UP000749559">
    <property type="component" value="Unassembled WGS sequence"/>
</dbReference>
<comment type="similarity">
    <text evidence="5">Belongs to the ligand-gated ion channel (TC 1.A.9) family.</text>
</comment>
<dbReference type="EMBL" id="CAIIXF020000001">
    <property type="protein sequence ID" value="CAH1774887.1"/>
    <property type="molecule type" value="Genomic_DNA"/>
</dbReference>
<dbReference type="GO" id="GO:0004888">
    <property type="term" value="F:transmembrane signaling receptor activity"/>
    <property type="evidence" value="ECO:0007669"/>
    <property type="project" value="InterPro"/>
</dbReference>
<keyword evidence="4 5" id="KW-0472">Membrane</keyword>
<sequence length="626" mass="72185">MNIHKDYYFLFQFITVNVWLGITKGHFVPDEQRLHQDLMGTYEASVRPGAYWNETLAVTFTLMLNRIVELDERQQLLTTSAFLEQIWVDKKLSWEVDDYGGVESLRISGDAIWCPDTFIFNNAEDTKDNKDSLAFIKDSYLIVNHKGIVMWTVPVKLKTLCKVDITYFPFDDQECSLHIGSWAYNQNGVLFLPSNNATDLSTYVDNSEWVMRYITMTINSNSSEALNSPVAEVTYKLYIRRKTVYYVFNILVPCIMLSILTMLMFWIPVTSGEKIALGLSIYLAFSMFMLLIAEQVPASSESVPLLGLYLVNVMSMTAASVVMAVLVSNIHGRGNIILAKPVPKLLKVLFIQWLATALRIPRDAQLLARFVQLESDVLSKYTCRGRANKKPLKHDTNMHYLESTKTDNVPKRHQDAKCSNKAITRHLDHNVKENTTTLERTTIGHKSIVTCHCIPHEDVWVKRKSFENIHKGKYEPDPDNQQRQSQESYSYIKAWLARNSIEESEPKYNAERTIREKFNINKLKINALRVLKNVSNGKLRNQKKDTRSKCGPIRLCKRMMKLEEKKLLISEWHIVASVVDRLFFWLYIIVTISGYLIMFVVLPGSKEPVEIPPASNNTFRYVVQRF</sequence>
<evidence type="ECO:0000256" key="1">
    <source>
        <dbReference type="ARBA" id="ARBA00004141"/>
    </source>
</evidence>
<evidence type="ECO:0000313" key="7">
    <source>
        <dbReference type="Proteomes" id="UP000749559"/>
    </source>
</evidence>
<comment type="caution">
    <text evidence="6">The sequence shown here is derived from an EMBL/GenBank/DDBJ whole genome shotgun (WGS) entry which is preliminary data.</text>
</comment>
<dbReference type="OrthoDB" id="5975154at2759"/>
<dbReference type="Gene3D" id="2.70.170.10">
    <property type="entry name" value="Neurotransmitter-gated ion-channel ligand-binding domain"/>
    <property type="match status" value="1"/>
</dbReference>
<proteinExistence type="inferred from homology"/>
<dbReference type="CDD" id="cd18997">
    <property type="entry name" value="LGIC_ECD_nAChR"/>
    <property type="match status" value="1"/>
</dbReference>
<comment type="subcellular location">
    <subcellularLocation>
        <location evidence="1">Membrane</location>
        <topology evidence="1">Multi-pass membrane protein</topology>
    </subcellularLocation>
</comment>
<feature type="transmembrane region" description="Helical" evidence="5">
    <location>
        <begin position="305"/>
        <end position="327"/>
    </location>
</feature>
<feature type="transmembrane region" description="Helical" evidence="5">
    <location>
        <begin position="582"/>
        <end position="602"/>
    </location>
</feature>
<dbReference type="GO" id="GO:0005230">
    <property type="term" value="F:extracellular ligand-gated monoatomic ion channel activity"/>
    <property type="evidence" value="ECO:0007669"/>
    <property type="project" value="InterPro"/>
</dbReference>
<dbReference type="PROSITE" id="PS00236">
    <property type="entry name" value="NEUROTR_ION_CHANNEL"/>
    <property type="match status" value="1"/>
</dbReference>
<dbReference type="SUPFAM" id="SSF90112">
    <property type="entry name" value="Neurotransmitter-gated ion-channel transmembrane pore"/>
    <property type="match status" value="1"/>
</dbReference>
<keyword evidence="3 5" id="KW-1133">Transmembrane helix</keyword>
<evidence type="ECO:0000256" key="5">
    <source>
        <dbReference type="RuleBase" id="RU000687"/>
    </source>
</evidence>
<keyword evidence="5" id="KW-0406">Ion transport</keyword>
<dbReference type="CDD" id="cd19051">
    <property type="entry name" value="LGIC_TM_cation"/>
    <property type="match status" value="1"/>
</dbReference>
<dbReference type="InterPro" id="IPR006201">
    <property type="entry name" value="Neur_channel"/>
</dbReference>
<feature type="transmembrane region" description="Helical" evidence="5">
    <location>
        <begin position="7"/>
        <end position="29"/>
    </location>
</feature>
<accession>A0A8J1XQ72</accession>
<dbReference type="InterPro" id="IPR018000">
    <property type="entry name" value="Neurotransmitter_ion_chnl_CS"/>
</dbReference>
<dbReference type="InterPro" id="IPR006029">
    <property type="entry name" value="Neurotrans-gated_channel_TM"/>
</dbReference>
<evidence type="ECO:0000256" key="2">
    <source>
        <dbReference type="ARBA" id="ARBA00022692"/>
    </source>
</evidence>
<feature type="transmembrane region" description="Helical" evidence="5">
    <location>
        <begin position="275"/>
        <end position="293"/>
    </location>
</feature>
<keyword evidence="2 5" id="KW-0812">Transmembrane</keyword>
<dbReference type="InterPro" id="IPR038050">
    <property type="entry name" value="Neuro_actylchol_rec"/>
</dbReference>
<protein>
    <submittedName>
        <fullName evidence="6">Uncharacterized protein</fullName>
    </submittedName>
</protein>
<dbReference type="PANTHER" id="PTHR18945">
    <property type="entry name" value="NEUROTRANSMITTER GATED ION CHANNEL"/>
    <property type="match status" value="1"/>
</dbReference>
<dbReference type="AlphaFoldDB" id="A0A8J1XQ72"/>
<dbReference type="GO" id="GO:0016020">
    <property type="term" value="C:membrane"/>
    <property type="evidence" value="ECO:0007669"/>
    <property type="project" value="UniProtKB-SubCell"/>
</dbReference>
<dbReference type="FunFam" id="1.20.58.390:FF:000043">
    <property type="entry name" value="AcetylCholine Receptor"/>
    <property type="match status" value="1"/>
</dbReference>
<dbReference type="FunFam" id="2.70.170.10:FF:000028">
    <property type="entry name" value="AcetylCholine Receptor"/>
    <property type="match status" value="1"/>
</dbReference>
<evidence type="ECO:0000256" key="4">
    <source>
        <dbReference type="ARBA" id="ARBA00023136"/>
    </source>
</evidence>
<feature type="transmembrane region" description="Helical" evidence="5">
    <location>
        <begin position="244"/>
        <end position="269"/>
    </location>
</feature>
<dbReference type="InterPro" id="IPR036734">
    <property type="entry name" value="Neur_chan_lig-bd_sf"/>
</dbReference>
<dbReference type="PRINTS" id="PR00252">
    <property type="entry name" value="NRIONCHANNEL"/>
</dbReference>
<dbReference type="InterPro" id="IPR006202">
    <property type="entry name" value="Neur_chan_lig-bd"/>
</dbReference>
<gene>
    <name evidence="6" type="ORF">OFUS_LOCUS2260</name>
</gene>
<dbReference type="Pfam" id="PF02931">
    <property type="entry name" value="Neur_chan_LBD"/>
    <property type="match status" value="1"/>
</dbReference>